<dbReference type="RefSeq" id="WP_190440488.1">
    <property type="nucleotide sequence ID" value="NZ_JAMPKM010000015.1"/>
</dbReference>
<evidence type="ECO:0000259" key="1">
    <source>
        <dbReference type="Pfam" id="PF04326"/>
    </source>
</evidence>
<keyword evidence="2" id="KW-0067">ATP-binding</keyword>
<sequence>MLLNGKPISSLTEADLQALIDNANAFPEGKIIDYKRDRLASSDEKKKEFLYDVSSFANTVGGHLIFGMGEDAGLPTQLCGLELDNPDAEKLRMENMIRDGISPRIPGLNIEVVTLQNQRVVIVLQIPRSWVAPHMVTFGNAARFYVRNSGGKHQMDVGEIRAAFSRSESLVERIRSFRRERLDLISSDESPVPMISGAKLVFHIIPLEAFDLVNQLDVMLLENKTPGPLGSSGWDGRYNLDGYLTSVSALRNRQEKHAFGYLQFFRNGIFEIVDASTVAPQPDESLYIRPYYEGELIKKLERIFDIQQELGIEPPLVLMLSFVGVKGYQIISNSYGPSGRVHPIDRNRLLIPEILVDSFDVHLLSIMKPAFDAVWNAGGWSGSQNYDEQGSWIGSNR</sequence>
<dbReference type="Proteomes" id="UP001464891">
    <property type="component" value="Unassembled WGS sequence"/>
</dbReference>
<dbReference type="Pfam" id="PF04326">
    <property type="entry name" value="SLFN_AlbA_2"/>
    <property type="match status" value="1"/>
</dbReference>
<name>A0ABV0JEM9_9CYAN</name>
<gene>
    <name evidence="2" type="ORF">NC998_20825</name>
</gene>
<keyword evidence="3" id="KW-1185">Reference proteome</keyword>
<dbReference type="EMBL" id="JAMPKM010000015">
    <property type="protein sequence ID" value="MEP0819545.1"/>
    <property type="molecule type" value="Genomic_DNA"/>
</dbReference>
<dbReference type="InterPro" id="IPR007421">
    <property type="entry name" value="Schlafen_AlbA_2_dom"/>
</dbReference>
<organism evidence="2 3">
    <name type="scientific">Trichocoleus desertorum GB2-A4</name>
    <dbReference type="NCBI Taxonomy" id="2933944"/>
    <lineage>
        <taxon>Bacteria</taxon>
        <taxon>Bacillati</taxon>
        <taxon>Cyanobacteriota</taxon>
        <taxon>Cyanophyceae</taxon>
        <taxon>Leptolyngbyales</taxon>
        <taxon>Trichocoleusaceae</taxon>
        <taxon>Trichocoleus</taxon>
    </lineage>
</organism>
<accession>A0ABV0JEM9</accession>
<protein>
    <submittedName>
        <fullName evidence="2">ATP-binding protein</fullName>
    </submittedName>
</protein>
<proteinExistence type="predicted"/>
<dbReference type="Gene3D" id="3.30.950.30">
    <property type="entry name" value="Schlafen, AAA domain"/>
    <property type="match status" value="1"/>
</dbReference>
<dbReference type="GO" id="GO:0005524">
    <property type="term" value="F:ATP binding"/>
    <property type="evidence" value="ECO:0007669"/>
    <property type="project" value="UniProtKB-KW"/>
</dbReference>
<feature type="domain" description="Schlafen AlbA-2" evidence="1">
    <location>
        <begin position="28"/>
        <end position="155"/>
    </location>
</feature>
<keyword evidence="2" id="KW-0547">Nucleotide-binding</keyword>
<comment type="caution">
    <text evidence="2">The sequence shown here is derived from an EMBL/GenBank/DDBJ whole genome shotgun (WGS) entry which is preliminary data.</text>
</comment>
<dbReference type="InterPro" id="IPR038461">
    <property type="entry name" value="Schlafen_AlbA_2_dom_sf"/>
</dbReference>
<reference evidence="2 3" key="1">
    <citation type="submission" date="2022-04" db="EMBL/GenBank/DDBJ databases">
        <title>Positive selection, recombination, and allopatry shape intraspecific diversity of widespread and dominant cyanobacteria.</title>
        <authorList>
            <person name="Wei J."/>
            <person name="Shu W."/>
            <person name="Hu C."/>
        </authorList>
    </citation>
    <scope>NUCLEOTIDE SEQUENCE [LARGE SCALE GENOMIC DNA]</scope>
    <source>
        <strain evidence="2 3">GB2-A4</strain>
    </source>
</reference>
<evidence type="ECO:0000313" key="3">
    <source>
        <dbReference type="Proteomes" id="UP001464891"/>
    </source>
</evidence>
<evidence type="ECO:0000313" key="2">
    <source>
        <dbReference type="EMBL" id="MEP0819545.1"/>
    </source>
</evidence>